<dbReference type="Gene3D" id="2.40.50.40">
    <property type="match status" value="1"/>
</dbReference>
<feature type="compositionally biased region" description="Pro residues" evidence="1">
    <location>
        <begin position="1"/>
        <end position="12"/>
    </location>
</feature>
<evidence type="ECO:0000256" key="1">
    <source>
        <dbReference type="SAM" id="MobiDB-lite"/>
    </source>
</evidence>
<proteinExistence type="predicted"/>
<reference evidence="3" key="1">
    <citation type="submission" date="2020-05" db="EMBL/GenBank/DDBJ databases">
        <title>Mycena genomes resolve the evolution of fungal bioluminescence.</title>
        <authorList>
            <person name="Tsai I.J."/>
        </authorList>
    </citation>
    <scope>NUCLEOTIDE SEQUENCE</scope>
    <source>
        <strain evidence="3">160909Yilan</strain>
    </source>
</reference>
<evidence type="ECO:0000313" key="4">
    <source>
        <dbReference type="Proteomes" id="UP000623467"/>
    </source>
</evidence>
<feature type="region of interest" description="Disordered" evidence="1">
    <location>
        <begin position="1108"/>
        <end position="1141"/>
    </location>
</feature>
<feature type="compositionally biased region" description="Low complexity" evidence="1">
    <location>
        <begin position="718"/>
        <end position="731"/>
    </location>
</feature>
<feature type="region of interest" description="Disordered" evidence="1">
    <location>
        <begin position="704"/>
        <end position="748"/>
    </location>
</feature>
<feature type="region of interest" description="Disordered" evidence="1">
    <location>
        <begin position="601"/>
        <end position="624"/>
    </location>
</feature>
<accession>A0A8H6Z1B6</accession>
<comment type="caution">
    <text evidence="3">The sequence shown here is derived from an EMBL/GenBank/DDBJ whole genome shotgun (WGS) entry which is preliminary data.</text>
</comment>
<organism evidence="3 4">
    <name type="scientific">Mycena sanguinolenta</name>
    <dbReference type="NCBI Taxonomy" id="230812"/>
    <lineage>
        <taxon>Eukaryota</taxon>
        <taxon>Fungi</taxon>
        <taxon>Dikarya</taxon>
        <taxon>Basidiomycota</taxon>
        <taxon>Agaricomycotina</taxon>
        <taxon>Agaricomycetes</taxon>
        <taxon>Agaricomycetidae</taxon>
        <taxon>Agaricales</taxon>
        <taxon>Marasmiineae</taxon>
        <taxon>Mycenaceae</taxon>
        <taxon>Mycena</taxon>
    </lineage>
</organism>
<dbReference type="Proteomes" id="UP000623467">
    <property type="component" value="Unassembled WGS sequence"/>
</dbReference>
<dbReference type="CDD" id="cd00024">
    <property type="entry name" value="CD_CSD"/>
    <property type="match status" value="1"/>
</dbReference>
<dbReference type="InterPro" id="IPR000953">
    <property type="entry name" value="Chromo/chromo_shadow_dom"/>
</dbReference>
<evidence type="ECO:0000259" key="2">
    <source>
        <dbReference type="PROSITE" id="PS50013"/>
    </source>
</evidence>
<dbReference type="GO" id="GO:0006338">
    <property type="term" value="P:chromatin remodeling"/>
    <property type="evidence" value="ECO:0007669"/>
    <property type="project" value="UniProtKB-ARBA"/>
</dbReference>
<dbReference type="SUPFAM" id="SSF54160">
    <property type="entry name" value="Chromo domain-like"/>
    <property type="match status" value="1"/>
</dbReference>
<dbReference type="OrthoDB" id="3064788at2759"/>
<dbReference type="InterPro" id="IPR016197">
    <property type="entry name" value="Chromo-like_dom_sf"/>
</dbReference>
<protein>
    <recommendedName>
        <fullName evidence="2">Chromo domain-containing protein</fullName>
    </recommendedName>
</protein>
<dbReference type="EMBL" id="JACAZH010000005">
    <property type="protein sequence ID" value="KAF7368061.1"/>
    <property type="molecule type" value="Genomic_DNA"/>
</dbReference>
<feature type="region of interest" description="Disordered" evidence="1">
    <location>
        <begin position="1"/>
        <end position="32"/>
    </location>
</feature>
<sequence>MLPRRNPSPPSVPLRRNPPRIRPPTRRPDEVVSYAPVSQPILVSSSQSSDHPILPAADEVEIRSHENSVEMIETNPVNTQGASELEIVLPSINRHLSSGDEESAGESEVVPQPTNNRRLLSGNEESTDVDPTIVRDEMAFLRQVDAPSLTFEERVGMLISQIHRLEGRPELVAESPEPAESVFSIENGGSEREDEPTTNDMYFIGIQTTRVRCTFIEVLSMAPPDHTLIRRLATGTLDSPLRGIRHNQADFYIGTSRCPIDAADEYMNHAHGFRELGSWSDLESANNTELSMLSPVPASAERTRLLARYGLSEYVPVYVLYIYHQENDDIWSSPPAPVAATSPPASVPVIPASNSMSNSSVNAETYLETHFASRLAQIRRVKTLACNTTYRNCTQEKHIIAICTTVGLNMHVREWTPVVIPGGPSISYNGIIRVAGLIKTTFAGVRTQVRNGRDARRLLARVIRKRQQTGWTASNSEEEAAELDRKGLLETLEILLREGDVDETFLDDTTNSPQARALHMRWEQFKVKVAEEAVTVVCVHTLETVNAYEEGPEIRDLAKRLVDLTWGQDLSGDRPFRHGIFELPGMKVNLRSKHVDSNAPAGDGSFNLASTHGEGEGPGHFGPAVQTNTLEAAATIMSILKILHRLYRLVMPLCISRFEWDIMESSGYENNVLAFGGLDPGPPSCQVNSSSAANVINLKMPHMGDASVASGPQPPDASGSFSSSPSSSSRRPSVEEVDDEDDNPFCQLHPMSPFTILEPVETETPTTRDSFTLVDLTDLINTEFKKSGALDASIGPQGQPHGDFKDDPAGFTLFVLLFRLPPGSDMGPFLWMHGAIYVRESDQYILFMAFKGQDIHTGSAPTYIKTLMEDFPSSNLAKELFKRFGIQPIPSSNSTPLPSIILFSPADSRADKRRYYISHGDTVMGDARARANRLAREGAYALKNYFLQCNIGFGFNVNELLEKSTFVDESGAFQRIEPTPIDIKNDGVYRTLCLYRRFYFWWKSVMSRYSLGVTKPLFKQCQKQIKDILGGSAQHRKGLPTERNLIRLPHKSNQSSGLIPRIEKIVGRCPNGRKGIWTIILEGTSEEVEYTEEEAFELRSSANDEKFTTYLNRNGNGPPPPSSTLLSQHAHPNNDTNDTGNTEQTLVYASTAAVDVSAAAVAPPNNNGGEHRAGFDVVIVTPLAKPAPHAQTHSDEPVQLSTRQQKRHKRAGSRHAQTSDSVPHKRRRNVAFSDSETECAQNDEPNDELSDHGTEYEVHSILSWRRDDGLIEWKVRWKGYDESYDEWLDVEQLSGSQELLQEFNRKNNVPEASEYDPTPTPPDSDDEYRLPETSKPRKPQPKRVADAVLRKFLDSVDFQKECDAMKITGNILERTNDHRHITDSPQHVASCIIQQIEQQNNLSTQMYFEFPSTAMGSQAWSSRLAGMTLRCITDLGSSLPDMFALSHVHDLMSRGTAGQICHAWPASTGTRVQMHFSKNSPSLRRPWNTFLPLSGQQQLAAAKKPPKPAPAPRGRPRKRKFPERAERTTEDTLPAVPEPSLPKARAPAPSAEIPGDLWGLLPTGKAKIKLRQLFRTIKLNTDNEVYKVASKVLCGLWDEHLILRPARDIEWWLNQHKAKSEQDISLIRDRCIVGGAILQCLSDSFGDGLFVSNAIYELLRHPCQIFEDPNARASH</sequence>
<name>A0A8H6Z1B6_9AGAR</name>
<dbReference type="SMART" id="SM00298">
    <property type="entry name" value="CHROMO"/>
    <property type="match status" value="1"/>
</dbReference>
<feature type="region of interest" description="Disordered" evidence="1">
    <location>
        <begin position="1306"/>
        <end position="1343"/>
    </location>
</feature>
<evidence type="ECO:0000313" key="3">
    <source>
        <dbReference type="EMBL" id="KAF7368061.1"/>
    </source>
</evidence>
<dbReference type="PROSITE" id="PS50013">
    <property type="entry name" value="CHROMO_2"/>
    <property type="match status" value="1"/>
</dbReference>
<feature type="domain" description="Chromo" evidence="2">
    <location>
        <begin position="1256"/>
        <end position="1315"/>
    </location>
</feature>
<feature type="compositionally biased region" description="Polar residues" evidence="1">
    <location>
        <begin position="1124"/>
        <end position="1141"/>
    </location>
</feature>
<keyword evidence="4" id="KW-1185">Reference proteome</keyword>
<feature type="region of interest" description="Disordered" evidence="1">
    <location>
        <begin position="1186"/>
        <end position="1253"/>
    </location>
</feature>
<dbReference type="Pfam" id="PF00385">
    <property type="entry name" value="Chromo"/>
    <property type="match status" value="1"/>
</dbReference>
<feature type="region of interest" description="Disordered" evidence="1">
    <location>
        <begin position="1496"/>
        <end position="1549"/>
    </location>
</feature>
<feature type="region of interest" description="Disordered" evidence="1">
    <location>
        <begin position="96"/>
        <end position="127"/>
    </location>
</feature>
<gene>
    <name evidence="3" type="ORF">MSAN_00872200</name>
</gene>
<dbReference type="InterPro" id="IPR023780">
    <property type="entry name" value="Chromo_domain"/>
</dbReference>
<feature type="compositionally biased region" description="Basic residues" evidence="1">
    <location>
        <begin position="1204"/>
        <end position="1213"/>
    </location>
</feature>